<keyword evidence="2" id="KW-1185">Reference proteome</keyword>
<dbReference type="Proteomes" id="UP000479710">
    <property type="component" value="Unassembled WGS sequence"/>
</dbReference>
<sequence>MGEVHQDFASLRRPVHQRRHVGYHCRARRPVPSVRHRVHWAIASPNCPVTGERLHRATTSDRLETPYRAVTSPCRR</sequence>
<name>A0A6G1E737_9ORYZ</name>
<comment type="caution">
    <text evidence="1">The sequence shown here is derived from an EMBL/GenBank/DDBJ whole genome shotgun (WGS) entry which is preliminary data.</text>
</comment>
<evidence type="ECO:0000313" key="2">
    <source>
        <dbReference type="Proteomes" id="UP000479710"/>
    </source>
</evidence>
<reference evidence="1 2" key="1">
    <citation type="submission" date="2019-11" db="EMBL/GenBank/DDBJ databases">
        <title>Whole genome sequence of Oryza granulata.</title>
        <authorList>
            <person name="Li W."/>
        </authorList>
    </citation>
    <scope>NUCLEOTIDE SEQUENCE [LARGE SCALE GENOMIC DNA]</scope>
    <source>
        <strain evidence="2">cv. Menghai</strain>
        <tissue evidence="1">Leaf</tissue>
    </source>
</reference>
<proteinExistence type="predicted"/>
<dbReference type="AlphaFoldDB" id="A0A6G1E737"/>
<organism evidence="1 2">
    <name type="scientific">Oryza meyeriana var. granulata</name>
    <dbReference type="NCBI Taxonomy" id="110450"/>
    <lineage>
        <taxon>Eukaryota</taxon>
        <taxon>Viridiplantae</taxon>
        <taxon>Streptophyta</taxon>
        <taxon>Embryophyta</taxon>
        <taxon>Tracheophyta</taxon>
        <taxon>Spermatophyta</taxon>
        <taxon>Magnoliopsida</taxon>
        <taxon>Liliopsida</taxon>
        <taxon>Poales</taxon>
        <taxon>Poaceae</taxon>
        <taxon>BOP clade</taxon>
        <taxon>Oryzoideae</taxon>
        <taxon>Oryzeae</taxon>
        <taxon>Oryzinae</taxon>
        <taxon>Oryza</taxon>
        <taxon>Oryza meyeriana</taxon>
    </lineage>
</organism>
<gene>
    <name evidence="1" type="ORF">E2562_035636</name>
</gene>
<evidence type="ECO:0000313" key="1">
    <source>
        <dbReference type="EMBL" id="KAF0920527.1"/>
    </source>
</evidence>
<accession>A0A6G1E737</accession>
<dbReference type="EMBL" id="SPHZ02000005">
    <property type="protein sequence ID" value="KAF0920527.1"/>
    <property type="molecule type" value="Genomic_DNA"/>
</dbReference>
<protein>
    <submittedName>
        <fullName evidence="1">Uncharacterized protein</fullName>
    </submittedName>
</protein>